<reference evidence="1 2" key="1">
    <citation type="submission" date="2020-04" db="EMBL/GenBank/DDBJ databases">
        <authorList>
            <consortium name="Desulfovibrio sp. FSS-1 genome sequencing consortium"/>
            <person name="Shimoshige H."/>
            <person name="Kobayashi H."/>
            <person name="Maekawa T."/>
        </authorList>
    </citation>
    <scope>NUCLEOTIDE SEQUENCE [LARGE SCALE GENOMIC DNA]</scope>
    <source>
        <strain evidence="1 2">SIID29052-01</strain>
    </source>
</reference>
<proteinExistence type="predicted"/>
<dbReference type="Proteomes" id="UP000494245">
    <property type="component" value="Unassembled WGS sequence"/>
</dbReference>
<comment type="caution">
    <text evidence="1">The sequence shown here is derived from an EMBL/GenBank/DDBJ whole genome shotgun (WGS) entry which is preliminary data.</text>
</comment>
<evidence type="ECO:0000313" key="1">
    <source>
        <dbReference type="EMBL" id="GFK94088.1"/>
    </source>
</evidence>
<accession>A0A6V8LUU4</accession>
<protein>
    <submittedName>
        <fullName evidence="1">Uncharacterized protein</fullName>
    </submittedName>
</protein>
<sequence length="270" mass="28068">MTLQQAVFLRRMAGWSASALLFAALAVLADGLVGGFKDGTRDFQSLPGASLDITAHMPPGAEAIADLRITGETPGVRVVPKELFSGFWLGGAMWRGKIEVDSQAQPGERIFLVEGPPLAEKPQRYVSVPFRVVVHADAPSLRAAAPALLTRLTGFEPYPASLTLFLLALPCGAAGYLLSRRIETGLAQLGKAVVYMIKSEPEGQRIAFSLGQGRGLAPGGSVLLEDAAGNTVGQALVLTATAEDATARVVSGRCTPGDLAVLHGSAPNGA</sequence>
<keyword evidence="2" id="KW-1185">Reference proteome</keyword>
<dbReference type="EMBL" id="BLTE01000008">
    <property type="protein sequence ID" value="GFK94088.1"/>
    <property type="molecule type" value="Genomic_DNA"/>
</dbReference>
<reference evidence="1 2" key="2">
    <citation type="submission" date="2020-05" db="EMBL/GenBank/DDBJ databases">
        <title>Draft genome sequence of Desulfovibrio sp. strainFSS-1.</title>
        <authorList>
            <person name="Shimoshige H."/>
            <person name="Kobayashi H."/>
            <person name="Maekawa T."/>
        </authorList>
    </citation>
    <scope>NUCLEOTIDE SEQUENCE [LARGE SCALE GENOMIC DNA]</scope>
    <source>
        <strain evidence="1 2">SIID29052-01</strain>
    </source>
</reference>
<dbReference type="RefSeq" id="WP_173083834.1">
    <property type="nucleotide sequence ID" value="NZ_BLTE01000008.1"/>
</dbReference>
<dbReference type="AlphaFoldDB" id="A0A6V8LUU4"/>
<name>A0A6V8LUU4_9BACT</name>
<evidence type="ECO:0000313" key="2">
    <source>
        <dbReference type="Proteomes" id="UP000494245"/>
    </source>
</evidence>
<gene>
    <name evidence="1" type="ORF">NNJEOMEG_01927</name>
</gene>
<organism evidence="1 2">
    <name type="scientific">Fundidesulfovibrio magnetotacticus</name>
    <dbReference type="NCBI Taxonomy" id="2730080"/>
    <lineage>
        <taxon>Bacteria</taxon>
        <taxon>Pseudomonadati</taxon>
        <taxon>Thermodesulfobacteriota</taxon>
        <taxon>Desulfovibrionia</taxon>
        <taxon>Desulfovibrionales</taxon>
        <taxon>Desulfovibrionaceae</taxon>
        <taxon>Fundidesulfovibrio</taxon>
    </lineage>
</organism>